<dbReference type="EMBL" id="FJOG01000019">
    <property type="protein sequence ID" value="CZR61810.1"/>
    <property type="molecule type" value="Genomic_DNA"/>
</dbReference>
<reference evidence="1 2" key="1">
    <citation type="submission" date="2016-03" db="EMBL/GenBank/DDBJ databases">
        <authorList>
            <person name="Ploux O."/>
        </authorList>
    </citation>
    <scope>NUCLEOTIDE SEQUENCE [LARGE SCALE GENOMIC DNA]</scope>
    <source>
        <strain evidence="1 2">UAMH 11012</strain>
    </source>
</reference>
<dbReference type="Proteomes" id="UP000184330">
    <property type="component" value="Unassembled WGS sequence"/>
</dbReference>
<evidence type="ECO:0000313" key="1">
    <source>
        <dbReference type="EMBL" id="CZR61810.1"/>
    </source>
</evidence>
<organism evidence="1 2">
    <name type="scientific">Phialocephala subalpina</name>
    <dbReference type="NCBI Taxonomy" id="576137"/>
    <lineage>
        <taxon>Eukaryota</taxon>
        <taxon>Fungi</taxon>
        <taxon>Dikarya</taxon>
        <taxon>Ascomycota</taxon>
        <taxon>Pezizomycotina</taxon>
        <taxon>Leotiomycetes</taxon>
        <taxon>Helotiales</taxon>
        <taxon>Mollisiaceae</taxon>
        <taxon>Phialocephala</taxon>
        <taxon>Phialocephala fortinii species complex</taxon>
    </lineage>
</organism>
<name>A0A1L7X9V9_9HELO</name>
<dbReference type="AlphaFoldDB" id="A0A1L7X9V9"/>
<evidence type="ECO:0000313" key="2">
    <source>
        <dbReference type="Proteomes" id="UP000184330"/>
    </source>
</evidence>
<protein>
    <submittedName>
        <fullName evidence="1">Uncharacterized protein</fullName>
    </submittedName>
</protein>
<accession>A0A1L7X9V9</accession>
<sequence>MVTKTDATSEAAAIPAKVNQVPYLSFRPQVVNLPLLSIFFKAAFNGPYLESQSRSITFDDIEGDTCALLIDWSTLRKSRRNMLLPATCSSVLIDINDLYKTKAIANFTKYVYENASAGSVLRSFCALDGLAACRKLELDRPGGWKQDWIDFLRAAFVPDAAIDFLKISFKEGSDLYKTSPRRLRSECLNLSVPE</sequence>
<dbReference type="OrthoDB" id="3556558at2759"/>
<keyword evidence="2" id="KW-1185">Reference proteome</keyword>
<gene>
    <name evidence="1" type="ORF">PAC_11707</name>
</gene>
<proteinExistence type="predicted"/>